<reference evidence="1 2" key="1">
    <citation type="submission" date="2016-05" db="EMBL/GenBank/DDBJ databases">
        <authorList>
            <person name="Ramsay J.P."/>
        </authorList>
    </citation>
    <scope>NUCLEOTIDE SEQUENCE [LARGE SCALE GENOMIC DNA]</scope>
    <source>
        <strain evidence="1 2">NZP2042</strain>
    </source>
</reference>
<evidence type="ECO:0000313" key="1">
    <source>
        <dbReference type="EMBL" id="OBQ72241.1"/>
    </source>
</evidence>
<sequence length="88" mass="9102">MAATWWRFLRGAENPCGWPAAEAAGWSSGRSRALADDIATAPGGFVDFPLAGRQLGFGVNELVVIGQHEPGGAEHVVGVPKCPDAIGC</sequence>
<name>A0AA91J583_RHILI</name>
<comment type="caution">
    <text evidence="1">The sequence shown here is derived from an EMBL/GenBank/DDBJ whole genome shotgun (WGS) entry which is preliminary data.</text>
</comment>
<dbReference type="EMBL" id="LYTK01000001">
    <property type="protein sequence ID" value="OBQ72241.1"/>
    <property type="molecule type" value="Genomic_DNA"/>
</dbReference>
<proteinExistence type="predicted"/>
<protein>
    <submittedName>
        <fullName evidence="1">Uncharacterized protein</fullName>
    </submittedName>
</protein>
<dbReference type="AlphaFoldDB" id="A0AA91J583"/>
<gene>
    <name evidence="1" type="ORF">A8145_05315</name>
</gene>
<evidence type="ECO:0000313" key="2">
    <source>
        <dbReference type="Proteomes" id="UP000093737"/>
    </source>
</evidence>
<accession>A0AA91J583</accession>
<organism evidence="1 2">
    <name type="scientific">Rhizobium loti</name>
    <name type="common">Mesorhizobium loti</name>
    <dbReference type="NCBI Taxonomy" id="381"/>
    <lineage>
        <taxon>Bacteria</taxon>
        <taxon>Pseudomonadati</taxon>
        <taxon>Pseudomonadota</taxon>
        <taxon>Alphaproteobacteria</taxon>
        <taxon>Hyphomicrobiales</taxon>
        <taxon>Phyllobacteriaceae</taxon>
        <taxon>Mesorhizobium</taxon>
    </lineage>
</organism>
<dbReference type="Proteomes" id="UP000093737">
    <property type="component" value="Unassembled WGS sequence"/>
</dbReference>